<dbReference type="InterPro" id="IPR026992">
    <property type="entry name" value="DIOX_N"/>
</dbReference>
<dbReference type="Gene3D" id="2.60.120.330">
    <property type="entry name" value="B-lactam Antibiotic, Isopenicillin N Synthase, Chain"/>
    <property type="match status" value="1"/>
</dbReference>
<feature type="domain" description="Non-haem dioxygenase N-terminal" evidence="5">
    <location>
        <begin position="88"/>
        <end position="203"/>
    </location>
</feature>
<dbReference type="PANTHER" id="PTHR10209:SF590">
    <property type="entry name" value="2-OXOGLUTARATE (2OG) AND FE(II)-DEPENDENT OXYGENASE SUPERFAMILY PROTEIN"/>
    <property type="match status" value="1"/>
</dbReference>
<dbReference type="GO" id="GO:0016491">
    <property type="term" value="F:oxidoreductase activity"/>
    <property type="evidence" value="ECO:0007669"/>
    <property type="project" value="UniProtKB-KW"/>
</dbReference>
<feature type="signal peptide" evidence="4">
    <location>
        <begin position="1"/>
        <end position="21"/>
    </location>
</feature>
<evidence type="ECO:0000256" key="1">
    <source>
        <dbReference type="ARBA" id="ARBA00022723"/>
    </source>
</evidence>
<keyword evidence="3" id="KW-0408">Iron</keyword>
<feature type="chain" id="PRO_5032298493" description="Non-haem dioxygenase N-terminal domain-containing protein" evidence="4">
    <location>
        <begin position="22"/>
        <end position="446"/>
    </location>
</feature>
<dbReference type="Pfam" id="PF14226">
    <property type="entry name" value="DIOX_N"/>
    <property type="match status" value="1"/>
</dbReference>
<evidence type="ECO:0000256" key="2">
    <source>
        <dbReference type="ARBA" id="ARBA00023002"/>
    </source>
</evidence>
<accession>A0A835DUB0</accession>
<dbReference type="GO" id="GO:0046872">
    <property type="term" value="F:metal ion binding"/>
    <property type="evidence" value="ECO:0007669"/>
    <property type="project" value="UniProtKB-KW"/>
</dbReference>
<dbReference type="InterPro" id="IPR027443">
    <property type="entry name" value="IPNS-like_sf"/>
</dbReference>
<sequence length="446" mass="50346">MLFAFLLPRIIASYFQSPVLGFNCRSTLERRSSARCKQLNLRENKKRFIVKFSAKCSEKGELHVLAGEGNENDERTRTGGKMADSLDLPVIDLSSADRISTAKSIRKACVEYGFFYLVNHGVEEELLKRVFDESRKLFSLPLEEKMKLALKEYRGYTPLYAANLEPSSNSRGFAQVGDSKETFFIGPIDGITTQINLNQWPSEGMLMGRLGKTTLTQLMYSDNRVGRRWGSCISRDMPMWSAGKRLISLIALALNLDECFFEKVGALGAPMAFLRLLHYPGELAISNEESYGASAHSDYGMVTLLATDGIRGLQAYHLKKCFYLGVNRSAGTRMSNHVSGRMCFMSTEVIQVPCFGPYLCTVDAIAVLWLTCTGMWPTIQLVRPEILELKIGSVDRSNHLDSHSFELAFIVNIGDMMERWTNCLFRFPPIRSGNYLYERFRPTYSS</sequence>
<keyword evidence="7" id="KW-1185">Reference proteome</keyword>
<protein>
    <recommendedName>
        <fullName evidence="5">Non-haem dioxygenase N-terminal domain-containing protein</fullName>
    </recommendedName>
</protein>
<dbReference type="OrthoDB" id="288590at2759"/>
<reference evidence="6 7" key="1">
    <citation type="submission" date="2020-04" db="EMBL/GenBank/DDBJ databases">
        <title>Plant Genome Project.</title>
        <authorList>
            <person name="Zhang R.-G."/>
        </authorList>
    </citation>
    <scope>NUCLEOTIDE SEQUENCE [LARGE SCALE GENOMIC DNA]</scope>
    <source>
        <strain evidence="6">YNK0</strain>
        <tissue evidence="6">Leaf</tissue>
    </source>
</reference>
<keyword evidence="1" id="KW-0479">Metal-binding</keyword>
<dbReference type="PANTHER" id="PTHR10209">
    <property type="entry name" value="OXIDOREDUCTASE, 2OG-FE II OXYGENASE FAMILY PROTEIN"/>
    <property type="match status" value="1"/>
</dbReference>
<dbReference type="AlphaFoldDB" id="A0A835DUB0"/>
<gene>
    <name evidence="6" type="ORF">HHK36_000926</name>
</gene>
<evidence type="ECO:0000313" key="7">
    <source>
        <dbReference type="Proteomes" id="UP000655225"/>
    </source>
</evidence>
<proteinExistence type="predicted"/>
<keyword evidence="4" id="KW-0732">Signal</keyword>
<dbReference type="EMBL" id="JABCRI010000001">
    <property type="protein sequence ID" value="KAF8412954.1"/>
    <property type="molecule type" value="Genomic_DNA"/>
</dbReference>
<dbReference type="Proteomes" id="UP000655225">
    <property type="component" value="Unassembled WGS sequence"/>
</dbReference>
<evidence type="ECO:0000313" key="6">
    <source>
        <dbReference type="EMBL" id="KAF8412954.1"/>
    </source>
</evidence>
<organism evidence="6 7">
    <name type="scientific">Tetracentron sinense</name>
    <name type="common">Spur-leaf</name>
    <dbReference type="NCBI Taxonomy" id="13715"/>
    <lineage>
        <taxon>Eukaryota</taxon>
        <taxon>Viridiplantae</taxon>
        <taxon>Streptophyta</taxon>
        <taxon>Embryophyta</taxon>
        <taxon>Tracheophyta</taxon>
        <taxon>Spermatophyta</taxon>
        <taxon>Magnoliopsida</taxon>
        <taxon>Trochodendrales</taxon>
        <taxon>Trochodendraceae</taxon>
        <taxon>Tetracentron</taxon>
    </lineage>
</organism>
<evidence type="ECO:0000256" key="4">
    <source>
        <dbReference type="SAM" id="SignalP"/>
    </source>
</evidence>
<comment type="caution">
    <text evidence="6">The sequence shown here is derived from an EMBL/GenBank/DDBJ whole genome shotgun (WGS) entry which is preliminary data.</text>
</comment>
<dbReference type="PRINTS" id="PR00682">
    <property type="entry name" value="IPNSYNTHASE"/>
</dbReference>
<evidence type="ECO:0000259" key="5">
    <source>
        <dbReference type="Pfam" id="PF14226"/>
    </source>
</evidence>
<name>A0A835DUB0_TETSI</name>
<dbReference type="SUPFAM" id="SSF51197">
    <property type="entry name" value="Clavaminate synthase-like"/>
    <property type="match status" value="1"/>
</dbReference>
<evidence type="ECO:0000256" key="3">
    <source>
        <dbReference type="ARBA" id="ARBA00023004"/>
    </source>
</evidence>
<keyword evidence="2" id="KW-0560">Oxidoreductase</keyword>